<organism evidence="1 2">
    <name type="scientific">Eumeta variegata</name>
    <name type="common">Bagworm moth</name>
    <name type="synonym">Eumeta japonica</name>
    <dbReference type="NCBI Taxonomy" id="151549"/>
    <lineage>
        <taxon>Eukaryota</taxon>
        <taxon>Metazoa</taxon>
        <taxon>Ecdysozoa</taxon>
        <taxon>Arthropoda</taxon>
        <taxon>Hexapoda</taxon>
        <taxon>Insecta</taxon>
        <taxon>Pterygota</taxon>
        <taxon>Neoptera</taxon>
        <taxon>Endopterygota</taxon>
        <taxon>Lepidoptera</taxon>
        <taxon>Glossata</taxon>
        <taxon>Ditrysia</taxon>
        <taxon>Tineoidea</taxon>
        <taxon>Psychidae</taxon>
        <taxon>Oiketicinae</taxon>
        <taxon>Eumeta</taxon>
    </lineage>
</organism>
<dbReference type="Proteomes" id="UP000299102">
    <property type="component" value="Unassembled WGS sequence"/>
</dbReference>
<name>A0A4C1TMW3_EUMVA</name>
<comment type="caution">
    <text evidence="1">The sequence shown here is derived from an EMBL/GenBank/DDBJ whole genome shotgun (WGS) entry which is preliminary data.</text>
</comment>
<sequence length="66" mass="7199">MRDNTTLCTSLVPSFPALKKAVGFRYRTRFDLPEAMVAAGVTVISTNKAVYGLNQSLQVPSMGHQI</sequence>
<gene>
    <name evidence="1" type="ORF">EVAR_6681_1</name>
</gene>
<dbReference type="EMBL" id="BGZK01000068">
    <property type="protein sequence ID" value="GBP15040.1"/>
    <property type="molecule type" value="Genomic_DNA"/>
</dbReference>
<proteinExistence type="predicted"/>
<evidence type="ECO:0000313" key="2">
    <source>
        <dbReference type="Proteomes" id="UP000299102"/>
    </source>
</evidence>
<protein>
    <submittedName>
        <fullName evidence="1">Uncharacterized protein</fullName>
    </submittedName>
</protein>
<dbReference type="AlphaFoldDB" id="A0A4C1TMW3"/>
<accession>A0A4C1TMW3</accession>
<reference evidence="1 2" key="1">
    <citation type="journal article" date="2019" name="Commun. Biol.">
        <title>The bagworm genome reveals a unique fibroin gene that provides high tensile strength.</title>
        <authorList>
            <person name="Kono N."/>
            <person name="Nakamura H."/>
            <person name="Ohtoshi R."/>
            <person name="Tomita M."/>
            <person name="Numata K."/>
            <person name="Arakawa K."/>
        </authorList>
    </citation>
    <scope>NUCLEOTIDE SEQUENCE [LARGE SCALE GENOMIC DNA]</scope>
</reference>
<evidence type="ECO:0000313" key="1">
    <source>
        <dbReference type="EMBL" id="GBP15040.1"/>
    </source>
</evidence>
<keyword evidence="2" id="KW-1185">Reference proteome</keyword>